<keyword evidence="4" id="KW-0808">Transferase</keyword>
<keyword evidence="10" id="KW-1185">Reference proteome</keyword>
<dbReference type="AlphaFoldDB" id="D6Y6Z6"/>
<dbReference type="EMBL" id="CP001874">
    <property type="protein sequence ID" value="ADG89637.1"/>
    <property type="molecule type" value="Genomic_DNA"/>
</dbReference>
<feature type="transmembrane region" description="Helical" evidence="7">
    <location>
        <begin position="306"/>
        <end position="331"/>
    </location>
</feature>
<accession>D6Y6Z6</accession>
<dbReference type="Pfam" id="PF08376">
    <property type="entry name" value="NIT"/>
    <property type="match status" value="1"/>
</dbReference>
<evidence type="ECO:0000259" key="8">
    <source>
        <dbReference type="SMART" id="SM00387"/>
    </source>
</evidence>
<keyword evidence="7" id="KW-1133">Transmembrane helix</keyword>
<keyword evidence="5" id="KW-0418">Kinase</keyword>
<name>D6Y6Z6_THEBD</name>
<organism evidence="9 10">
    <name type="scientific">Thermobispora bispora (strain ATCC 19993 / DSM 43833 / CBS 139.67 / JCM 10125 / KCTC 9307 / NBRC 14880 / R51)</name>
    <dbReference type="NCBI Taxonomy" id="469371"/>
    <lineage>
        <taxon>Bacteria</taxon>
        <taxon>Bacillati</taxon>
        <taxon>Actinomycetota</taxon>
        <taxon>Actinomycetes</taxon>
        <taxon>Streptosporangiales</taxon>
        <taxon>Streptosporangiaceae</taxon>
        <taxon>Thermobispora</taxon>
    </lineage>
</organism>
<dbReference type="Gene3D" id="3.30.565.10">
    <property type="entry name" value="Histidine kinase-like ATPase, C-terminal domain"/>
    <property type="match status" value="1"/>
</dbReference>
<dbReference type="SUPFAM" id="SSF55874">
    <property type="entry name" value="ATPase domain of HSP90 chaperone/DNA topoisomerase II/histidine kinase"/>
    <property type="match status" value="1"/>
</dbReference>
<gene>
    <name evidence="9" type="ordered locus">Tbis_2939</name>
</gene>
<evidence type="ECO:0000313" key="9">
    <source>
        <dbReference type="EMBL" id="ADG89637.1"/>
    </source>
</evidence>
<dbReference type="EC" id="2.7.13.3" evidence="2"/>
<keyword evidence="7" id="KW-0812">Transmembrane</keyword>
<dbReference type="PANTHER" id="PTHR45436">
    <property type="entry name" value="SENSOR HISTIDINE KINASE YKOH"/>
    <property type="match status" value="1"/>
</dbReference>
<dbReference type="InterPro" id="IPR013587">
    <property type="entry name" value="Nitrate/nitrite_sensing"/>
</dbReference>
<dbReference type="KEGG" id="tbi:Tbis_2939"/>
<proteinExistence type="predicted"/>
<feature type="domain" description="Histidine kinase/HSP90-like ATPase" evidence="8">
    <location>
        <begin position="516"/>
        <end position="626"/>
    </location>
</feature>
<dbReference type="Proteomes" id="UP000006640">
    <property type="component" value="Chromosome"/>
</dbReference>
<comment type="catalytic activity">
    <reaction evidence="1">
        <text>ATP + protein L-histidine = ADP + protein N-phospho-L-histidine.</text>
        <dbReference type="EC" id="2.7.13.3"/>
    </reaction>
</comment>
<dbReference type="GO" id="GO:0000160">
    <property type="term" value="P:phosphorelay signal transduction system"/>
    <property type="evidence" value="ECO:0007669"/>
    <property type="project" value="TreeGrafter"/>
</dbReference>
<evidence type="ECO:0000256" key="2">
    <source>
        <dbReference type="ARBA" id="ARBA00012438"/>
    </source>
</evidence>
<dbReference type="HOGENOM" id="CLU_002554_2_1_11"/>
<dbReference type="eggNOG" id="COG0642">
    <property type="taxonomic scope" value="Bacteria"/>
</dbReference>
<evidence type="ECO:0000256" key="1">
    <source>
        <dbReference type="ARBA" id="ARBA00000085"/>
    </source>
</evidence>
<evidence type="ECO:0000256" key="4">
    <source>
        <dbReference type="ARBA" id="ARBA00022679"/>
    </source>
</evidence>
<dbReference type="PANTHER" id="PTHR45436:SF5">
    <property type="entry name" value="SENSOR HISTIDINE KINASE TRCS"/>
    <property type="match status" value="1"/>
</dbReference>
<dbReference type="InterPro" id="IPR036890">
    <property type="entry name" value="HATPase_C_sf"/>
</dbReference>
<dbReference type="RefSeq" id="WP_013133170.1">
    <property type="nucleotide sequence ID" value="NC_014165.1"/>
</dbReference>
<sequence length="669" mass="74553">MAPSKRDRPIKIKLIGLLLVPLISLIVLWVVTAGVTLADSLRMRTYKTLWSTLRQPADALIVEIQRERLETARYLGAPTAANRASMNAQRLRTDAARNRVHKLATSEESRSATTEEMRADADTMLAGLKRIDEIRGEVDEGFADRLRAIETFGLVNDSIYQMHNSLAIINDIPIYQQSRVMISLGYAKELLSREQAIIAVTATSRMTEEEHKLFTQLVGHRRFLIDQALPELEESLRRMHVNLISTPQYQRLRIQEEQIVAGDRLGPQERRAWQTTSDEITNAFQRLQNEAGSVLAARAEPIADAIVWRAALTGNLGLVAVLASVLISLWVGSRLSRELAHLRQAALELANVRLPRVIERLKKGEDVDVKTAAPPIQTVGRTTEIQDVARAFSTVQSTAVEAAIGQARLQRGVAQVFLNLARRNQTLLHRQRTQLHSMQRNTTDPEMLEELFRLDHLTTRMRRHAENLIILSGAPAGRAWRKPIPMYDVVRGAAAEVEDYQRVNVLPMAEHALDGSAVADVIHLIAELIENATVFSPPHTQVTVRGELVGTGFVVEIEDRGLGMSPEQMAELNERLANPPEFDLADTDRMGLFVVARLAARRDIKVTLRPSPYGGTTAIVLIPSSLIDLPKDSDLARLAAEEVTPEDIIYAPIRQGERKPEDQPGEEGS</sequence>
<evidence type="ECO:0000256" key="5">
    <source>
        <dbReference type="ARBA" id="ARBA00022777"/>
    </source>
</evidence>
<evidence type="ECO:0000256" key="7">
    <source>
        <dbReference type="SAM" id="Phobius"/>
    </source>
</evidence>
<keyword evidence="3" id="KW-0597">Phosphoprotein</keyword>
<protein>
    <recommendedName>
        <fullName evidence="2">histidine kinase</fullName>
        <ecNumber evidence="2">2.7.13.3</ecNumber>
    </recommendedName>
</protein>
<dbReference type="GO" id="GO:0004673">
    <property type="term" value="F:protein histidine kinase activity"/>
    <property type="evidence" value="ECO:0007669"/>
    <property type="project" value="UniProtKB-EC"/>
</dbReference>
<dbReference type="InterPro" id="IPR050428">
    <property type="entry name" value="TCS_sensor_his_kinase"/>
</dbReference>
<dbReference type="Pfam" id="PF02518">
    <property type="entry name" value="HATPase_c"/>
    <property type="match status" value="1"/>
</dbReference>
<dbReference type="Gene3D" id="6.10.340.10">
    <property type="match status" value="1"/>
</dbReference>
<evidence type="ECO:0000256" key="6">
    <source>
        <dbReference type="SAM" id="MobiDB-lite"/>
    </source>
</evidence>
<dbReference type="GO" id="GO:0005886">
    <property type="term" value="C:plasma membrane"/>
    <property type="evidence" value="ECO:0007669"/>
    <property type="project" value="TreeGrafter"/>
</dbReference>
<reference evidence="9 10" key="1">
    <citation type="submission" date="2010-01" db="EMBL/GenBank/DDBJ databases">
        <title>The complete genome of Thermobispora bispora DSM 43833.</title>
        <authorList>
            <consortium name="US DOE Joint Genome Institute (JGI-PGF)"/>
            <person name="Lucas S."/>
            <person name="Copeland A."/>
            <person name="Lapidus A."/>
            <person name="Glavina del Rio T."/>
            <person name="Dalin E."/>
            <person name="Tice H."/>
            <person name="Bruce D."/>
            <person name="Goodwin L."/>
            <person name="Pitluck S."/>
            <person name="Kyrpides N."/>
            <person name="Mavromatis K."/>
            <person name="Ivanova N."/>
            <person name="Mikhailova N."/>
            <person name="Chertkov O."/>
            <person name="Brettin T."/>
            <person name="Detter J.C."/>
            <person name="Han C."/>
            <person name="Larimer F."/>
            <person name="Land M."/>
            <person name="Hauser L."/>
            <person name="Markowitz V."/>
            <person name="Cheng J.-F."/>
            <person name="Hugenholtz P."/>
            <person name="Woyke T."/>
            <person name="Wu D."/>
            <person name="Jando M."/>
            <person name="Schneider S."/>
            <person name="Klenk H.-P."/>
            <person name="Eisen J.A."/>
        </authorList>
    </citation>
    <scope>NUCLEOTIDE SEQUENCE [LARGE SCALE GENOMIC DNA]</scope>
    <source>
        <strain evidence="10">ATCC 19993 / DSM 43833 / CBS 139.67 / JCM 10125 / KCTC 9307 / NBRC 14880 / R51</strain>
    </source>
</reference>
<evidence type="ECO:0000313" key="10">
    <source>
        <dbReference type="Proteomes" id="UP000006640"/>
    </source>
</evidence>
<feature type="region of interest" description="Disordered" evidence="6">
    <location>
        <begin position="650"/>
        <end position="669"/>
    </location>
</feature>
<evidence type="ECO:0000256" key="3">
    <source>
        <dbReference type="ARBA" id="ARBA00022553"/>
    </source>
</evidence>
<dbReference type="STRING" id="469371.Tbis_2939"/>
<dbReference type="InterPro" id="IPR003594">
    <property type="entry name" value="HATPase_dom"/>
</dbReference>
<dbReference type="SMART" id="SM00387">
    <property type="entry name" value="HATPase_c"/>
    <property type="match status" value="1"/>
</dbReference>
<keyword evidence="7" id="KW-0472">Membrane</keyword>
<dbReference type="OrthoDB" id="3845898at2"/>